<sequence>MEDRLIPVTSVATGIKQSFAADIHCLTIQVVNVCFVGHPDQPQDWVLVDAGMPKSADRILEAADEIYGEHNRPKAIILTHGHFDHVGAVGKLAEHWRVPVYAHRDELPYLTGKKDYPEPDTSVEGGLVVKMSRMFPNEGIDISEHIRPLPEDGTVPHMEGWESIHTPGHTEGHISLFREEDRALIAGDAFITVKQEDLSKVLTQKQEISGPPRYLTMNWKQARTSVAKLNSLNPKLAVTGHGFPMRGATLKENLDKLDSQFEQIAVPKHGKFVGDEKKD</sequence>
<dbReference type="SMART" id="SM00849">
    <property type="entry name" value="Lactamase_B"/>
    <property type="match status" value="1"/>
</dbReference>
<name>A0ABW2K6Q1_9BACI</name>
<evidence type="ECO:0000313" key="2">
    <source>
        <dbReference type="EMBL" id="MFC7321779.1"/>
    </source>
</evidence>
<proteinExistence type="predicted"/>
<dbReference type="InterPro" id="IPR050855">
    <property type="entry name" value="NDM-1-like"/>
</dbReference>
<evidence type="ECO:0000259" key="1">
    <source>
        <dbReference type="SMART" id="SM00849"/>
    </source>
</evidence>
<dbReference type="PANTHER" id="PTHR42951">
    <property type="entry name" value="METALLO-BETA-LACTAMASE DOMAIN-CONTAINING"/>
    <property type="match status" value="1"/>
</dbReference>
<reference evidence="3" key="1">
    <citation type="journal article" date="2019" name="Int. J. Syst. Evol. Microbiol.">
        <title>The Global Catalogue of Microorganisms (GCM) 10K type strain sequencing project: providing services to taxonomists for standard genome sequencing and annotation.</title>
        <authorList>
            <consortium name="The Broad Institute Genomics Platform"/>
            <consortium name="The Broad Institute Genome Sequencing Center for Infectious Disease"/>
            <person name="Wu L."/>
            <person name="Ma J."/>
        </authorList>
    </citation>
    <scope>NUCLEOTIDE SEQUENCE [LARGE SCALE GENOMIC DNA]</scope>
    <source>
        <strain evidence="3">CCUG 73951</strain>
    </source>
</reference>
<comment type="caution">
    <text evidence="2">The sequence shown here is derived from an EMBL/GenBank/DDBJ whole genome shotgun (WGS) entry which is preliminary data.</text>
</comment>
<dbReference type="InterPro" id="IPR036866">
    <property type="entry name" value="RibonucZ/Hydroxyglut_hydro"/>
</dbReference>
<gene>
    <name evidence="2" type="ORF">ACFQMN_12905</name>
</gene>
<dbReference type="RefSeq" id="WP_289216508.1">
    <property type="nucleotide sequence ID" value="NZ_JAPVRC010000007.1"/>
</dbReference>
<dbReference type="EMBL" id="JBHTBY010000011">
    <property type="protein sequence ID" value="MFC7321779.1"/>
    <property type="molecule type" value="Genomic_DNA"/>
</dbReference>
<dbReference type="CDD" id="cd07721">
    <property type="entry name" value="yflN-like_MBL-fold"/>
    <property type="match status" value="1"/>
</dbReference>
<keyword evidence="3" id="KW-1185">Reference proteome</keyword>
<organism evidence="2 3">
    <name type="scientific">Halobacillus campisalis</name>
    <dbReference type="NCBI Taxonomy" id="435909"/>
    <lineage>
        <taxon>Bacteria</taxon>
        <taxon>Bacillati</taxon>
        <taxon>Bacillota</taxon>
        <taxon>Bacilli</taxon>
        <taxon>Bacillales</taxon>
        <taxon>Bacillaceae</taxon>
        <taxon>Halobacillus</taxon>
    </lineage>
</organism>
<dbReference type="Pfam" id="PF00753">
    <property type="entry name" value="Lactamase_B"/>
    <property type="match status" value="1"/>
</dbReference>
<dbReference type="PANTHER" id="PTHR42951:SF17">
    <property type="entry name" value="METALLO-BETA-LACTAMASE DOMAIN-CONTAINING PROTEIN"/>
    <property type="match status" value="1"/>
</dbReference>
<dbReference type="Gene3D" id="3.60.15.10">
    <property type="entry name" value="Ribonuclease Z/Hydroxyacylglutathione hydrolase-like"/>
    <property type="match status" value="1"/>
</dbReference>
<feature type="domain" description="Metallo-beta-lactamase" evidence="1">
    <location>
        <begin position="30"/>
        <end position="241"/>
    </location>
</feature>
<accession>A0ABW2K6Q1</accession>
<evidence type="ECO:0000313" key="3">
    <source>
        <dbReference type="Proteomes" id="UP001596494"/>
    </source>
</evidence>
<dbReference type="Proteomes" id="UP001596494">
    <property type="component" value="Unassembled WGS sequence"/>
</dbReference>
<dbReference type="SUPFAM" id="SSF56281">
    <property type="entry name" value="Metallo-hydrolase/oxidoreductase"/>
    <property type="match status" value="1"/>
</dbReference>
<dbReference type="InterPro" id="IPR001279">
    <property type="entry name" value="Metallo-B-lactamas"/>
</dbReference>
<protein>
    <submittedName>
        <fullName evidence="2">MBL fold metallo-hydrolase</fullName>
    </submittedName>
</protein>